<dbReference type="GO" id="GO:0016989">
    <property type="term" value="F:sigma factor antagonist activity"/>
    <property type="evidence" value="ECO:0007669"/>
    <property type="project" value="TreeGrafter"/>
</dbReference>
<evidence type="ECO:0000313" key="15">
    <source>
        <dbReference type="Proteomes" id="UP000668403"/>
    </source>
</evidence>
<dbReference type="Pfam" id="PF10099">
    <property type="entry name" value="RskA_C"/>
    <property type="match status" value="1"/>
</dbReference>
<keyword evidence="15" id="KW-1185">Reference proteome</keyword>
<name>A0A939QLY0_9MICO</name>
<dbReference type="EMBL" id="JAGFBF010000005">
    <property type="protein sequence ID" value="MBO2990114.1"/>
    <property type="molecule type" value="Genomic_DNA"/>
</dbReference>
<evidence type="ECO:0000256" key="10">
    <source>
        <dbReference type="ARBA" id="ARBA00030803"/>
    </source>
</evidence>
<evidence type="ECO:0000256" key="11">
    <source>
        <dbReference type="SAM" id="MobiDB-lite"/>
    </source>
</evidence>
<dbReference type="PANTHER" id="PTHR37461:SF1">
    <property type="entry name" value="ANTI-SIGMA-K FACTOR RSKA"/>
    <property type="match status" value="1"/>
</dbReference>
<dbReference type="InterPro" id="IPR018764">
    <property type="entry name" value="RskA_C"/>
</dbReference>
<keyword evidence="7 12" id="KW-0472">Membrane</keyword>
<keyword evidence="5 12" id="KW-1133">Transmembrane helix</keyword>
<dbReference type="RefSeq" id="WP_208238843.1">
    <property type="nucleotide sequence ID" value="NZ_BAAAQU010000002.1"/>
</dbReference>
<feature type="region of interest" description="Disordered" evidence="11">
    <location>
        <begin position="77"/>
        <end position="115"/>
    </location>
</feature>
<evidence type="ECO:0000256" key="2">
    <source>
        <dbReference type="ARBA" id="ARBA00004236"/>
    </source>
</evidence>
<evidence type="ECO:0000256" key="5">
    <source>
        <dbReference type="ARBA" id="ARBA00022989"/>
    </source>
</evidence>
<evidence type="ECO:0000256" key="4">
    <source>
        <dbReference type="ARBA" id="ARBA00022692"/>
    </source>
</evidence>
<evidence type="ECO:0000256" key="7">
    <source>
        <dbReference type="ARBA" id="ARBA00023136"/>
    </source>
</evidence>
<evidence type="ECO:0000259" key="13">
    <source>
        <dbReference type="Pfam" id="PF10099"/>
    </source>
</evidence>
<keyword evidence="8" id="KW-0804">Transcription</keyword>
<accession>A0A939QLY0</accession>
<dbReference type="InterPro" id="IPR041916">
    <property type="entry name" value="Anti_sigma_zinc_sf"/>
</dbReference>
<sequence length="269" mass="27566">MNQQEFAELSAAYAVDALETEDELRFVESLAAHPEWRWIVDEDRATATDLAVSVDPVEPPASVKSVLFAAITGSAEQRISSTAPDSGPGDTVTDGARSESAPADDAQDDAVDPKRAARKRRAGAFALAASLIVVVGIGVGPWVADTISPPSAEQQALERVEGAPDAQSATAELSDGGTATAHWSADLGSAVLEVDGLPELSDAETYELWYVRGETPVSAGTFTTGDDSTVAVLGGDMAEGDLIAVTVEPAGGSPTGAPTTDPLFAIATA</sequence>
<comment type="subcellular location">
    <subcellularLocation>
        <location evidence="2">Cell membrane</location>
    </subcellularLocation>
    <subcellularLocation>
        <location evidence="1">Membrane</location>
        <topology evidence="1">Single-pass membrane protein</topology>
    </subcellularLocation>
</comment>
<keyword evidence="6" id="KW-0805">Transcription regulation</keyword>
<evidence type="ECO:0000256" key="8">
    <source>
        <dbReference type="ARBA" id="ARBA00023163"/>
    </source>
</evidence>
<dbReference type="GO" id="GO:0006417">
    <property type="term" value="P:regulation of translation"/>
    <property type="evidence" value="ECO:0007669"/>
    <property type="project" value="TreeGrafter"/>
</dbReference>
<gene>
    <name evidence="14" type="ORF">J4H85_08940</name>
</gene>
<evidence type="ECO:0000256" key="6">
    <source>
        <dbReference type="ARBA" id="ARBA00023015"/>
    </source>
</evidence>
<protein>
    <recommendedName>
        <fullName evidence="10">Regulator of SigK</fullName>
    </recommendedName>
    <alternativeName>
        <fullName evidence="9">Sigma-K anti-sigma factor RskA</fullName>
    </alternativeName>
</protein>
<organism evidence="14 15">
    <name type="scientific">Leucobacter tardus</name>
    <dbReference type="NCBI Taxonomy" id="501483"/>
    <lineage>
        <taxon>Bacteria</taxon>
        <taxon>Bacillati</taxon>
        <taxon>Actinomycetota</taxon>
        <taxon>Actinomycetes</taxon>
        <taxon>Micrococcales</taxon>
        <taxon>Microbacteriaceae</taxon>
        <taxon>Leucobacter</taxon>
    </lineage>
</organism>
<dbReference type="GO" id="GO:0005886">
    <property type="term" value="C:plasma membrane"/>
    <property type="evidence" value="ECO:0007669"/>
    <property type="project" value="UniProtKB-SubCell"/>
</dbReference>
<keyword evidence="3" id="KW-1003">Cell membrane</keyword>
<comment type="caution">
    <text evidence="14">The sequence shown here is derived from an EMBL/GenBank/DDBJ whole genome shotgun (WGS) entry which is preliminary data.</text>
</comment>
<feature type="transmembrane region" description="Helical" evidence="12">
    <location>
        <begin position="124"/>
        <end position="144"/>
    </location>
</feature>
<evidence type="ECO:0000256" key="1">
    <source>
        <dbReference type="ARBA" id="ARBA00004167"/>
    </source>
</evidence>
<dbReference type="InterPro" id="IPR051474">
    <property type="entry name" value="Anti-sigma-K/W_factor"/>
</dbReference>
<keyword evidence="4 12" id="KW-0812">Transmembrane</keyword>
<dbReference type="Gene3D" id="1.10.10.1320">
    <property type="entry name" value="Anti-sigma factor, zinc-finger domain"/>
    <property type="match status" value="1"/>
</dbReference>
<evidence type="ECO:0000256" key="9">
    <source>
        <dbReference type="ARBA" id="ARBA00029829"/>
    </source>
</evidence>
<dbReference type="AlphaFoldDB" id="A0A939QLY0"/>
<dbReference type="Proteomes" id="UP000668403">
    <property type="component" value="Unassembled WGS sequence"/>
</dbReference>
<reference evidence="14" key="1">
    <citation type="submission" date="2021-03" db="EMBL/GenBank/DDBJ databases">
        <title>Leucobacter chromiisoli sp. nov., isolated from chromium-containing soil of chemical plant.</title>
        <authorList>
            <person name="Xu Z."/>
        </authorList>
    </citation>
    <scope>NUCLEOTIDE SEQUENCE</scope>
    <source>
        <strain evidence="14">K 70/01</strain>
    </source>
</reference>
<dbReference type="PANTHER" id="PTHR37461">
    <property type="entry name" value="ANTI-SIGMA-K FACTOR RSKA"/>
    <property type="match status" value="1"/>
</dbReference>
<evidence type="ECO:0000256" key="3">
    <source>
        <dbReference type="ARBA" id="ARBA00022475"/>
    </source>
</evidence>
<evidence type="ECO:0000313" key="14">
    <source>
        <dbReference type="EMBL" id="MBO2990114.1"/>
    </source>
</evidence>
<evidence type="ECO:0000256" key="12">
    <source>
        <dbReference type="SAM" id="Phobius"/>
    </source>
</evidence>
<feature type="domain" description="Anti-sigma K factor RskA C-terminal" evidence="13">
    <location>
        <begin position="126"/>
        <end position="261"/>
    </location>
</feature>
<proteinExistence type="predicted"/>